<organism evidence="6">
    <name type="scientific">Nonomuraea gerenzanensis</name>
    <dbReference type="NCBI Taxonomy" id="93944"/>
    <lineage>
        <taxon>Bacteria</taxon>
        <taxon>Bacillati</taxon>
        <taxon>Actinomycetota</taxon>
        <taxon>Actinomycetes</taxon>
        <taxon>Streptosporangiales</taxon>
        <taxon>Streptosporangiaceae</taxon>
        <taxon>Nonomuraea</taxon>
    </lineage>
</organism>
<sequence length="270" mass="26966">MTTPDLYADLPPGSRRPVTFALLACAFLGMLDGTVVGTALPRIVEQVGGSRAWYVWLVTAMPFLIAGRALQGVGAGALLTGGFLFQLAALPAGVLLPLYLQQVRGHSATVSGLLLLPLLVGMVVGNRVTAALILRSGRAKPVLLAGAGLLAAGSAAFFTLGQDTSAALTGAWLLLIGLGTGPAMGGLTIATQNSVPRADLGTATAGSMLTKQLGGSFGLTCAQSPIGGTRITAAGVGGTIGRLGTVAGLLALAALLAMRETTVPSPALSR</sequence>
<dbReference type="GO" id="GO:0022857">
    <property type="term" value="F:transmembrane transporter activity"/>
    <property type="evidence" value="ECO:0007669"/>
    <property type="project" value="InterPro"/>
</dbReference>
<evidence type="ECO:0000256" key="2">
    <source>
        <dbReference type="ARBA" id="ARBA00022692"/>
    </source>
</evidence>
<gene>
    <name evidence="6" type="ORF">BN4615_P6516</name>
</gene>
<dbReference type="PANTHER" id="PTHR23501:SF197">
    <property type="entry name" value="COMD"/>
    <property type="match status" value="1"/>
</dbReference>
<reference evidence="6" key="1">
    <citation type="submission" date="2016-04" db="EMBL/GenBank/DDBJ databases">
        <authorList>
            <person name="Evans L.H."/>
            <person name="Alamgir A."/>
            <person name="Owens N."/>
            <person name="Weber N.D."/>
            <person name="Virtaneva K."/>
            <person name="Barbian K."/>
            <person name="Babar A."/>
            <person name="Rosenke K."/>
        </authorList>
    </citation>
    <scope>NUCLEOTIDE SEQUENCE</scope>
    <source>
        <strain evidence="6">Nono1</strain>
    </source>
</reference>
<dbReference type="PANTHER" id="PTHR23501">
    <property type="entry name" value="MAJOR FACILITATOR SUPERFAMILY"/>
    <property type="match status" value="1"/>
</dbReference>
<keyword evidence="4 5" id="KW-0472">Membrane</keyword>
<feature type="transmembrane region" description="Helical" evidence="5">
    <location>
        <begin position="166"/>
        <end position="190"/>
    </location>
</feature>
<name>A0A1M4EDW1_9ACTN</name>
<protein>
    <submittedName>
        <fullName evidence="6">Multidrug resistance protein B</fullName>
    </submittedName>
</protein>
<dbReference type="RefSeq" id="WP_225265787.1">
    <property type="nucleotide sequence ID" value="NZ_CP084058.1"/>
</dbReference>
<feature type="transmembrane region" description="Helical" evidence="5">
    <location>
        <begin position="20"/>
        <end position="40"/>
    </location>
</feature>
<keyword evidence="2 5" id="KW-0812">Transmembrane</keyword>
<comment type="subcellular location">
    <subcellularLocation>
        <location evidence="1">Membrane</location>
        <topology evidence="1">Multi-pass membrane protein</topology>
    </subcellularLocation>
</comment>
<accession>A0A1M4EDW1</accession>
<feature type="transmembrane region" description="Helical" evidence="5">
    <location>
        <begin position="112"/>
        <end position="134"/>
    </location>
</feature>
<evidence type="ECO:0000256" key="5">
    <source>
        <dbReference type="SAM" id="Phobius"/>
    </source>
</evidence>
<dbReference type="InterPro" id="IPR011701">
    <property type="entry name" value="MFS"/>
</dbReference>
<keyword evidence="3 5" id="KW-1133">Transmembrane helix</keyword>
<dbReference type="AlphaFoldDB" id="A0A1M4EDW1"/>
<dbReference type="EMBL" id="LT559118">
    <property type="protein sequence ID" value="SBO97000.1"/>
    <property type="molecule type" value="Genomic_DNA"/>
</dbReference>
<feature type="transmembrane region" description="Helical" evidence="5">
    <location>
        <begin position="77"/>
        <end position="100"/>
    </location>
</feature>
<evidence type="ECO:0000256" key="1">
    <source>
        <dbReference type="ARBA" id="ARBA00004141"/>
    </source>
</evidence>
<feature type="transmembrane region" description="Helical" evidence="5">
    <location>
        <begin position="141"/>
        <end position="160"/>
    </location>
</feature>
<evidence type="ECO:0000313" key="6">
    <source>
        <dbReference type="EMBL" id="SBO97000.1"/>
    </source>
</evidence>
<dbReference type="SUPFAM" id="SSF103473">
    <property type="entry name" value="MFS general substrate transporter"/>
    <property type="match status" value="2"/>
</dbReference>
<dbReference type="Gene3D" id="1.20.1250.20">
    <property type="entry name" value="MFS general substrate transporter like domains"/>
    <property type="match status" value="1"/>
</dbReference>
<proteinExistence type="predicted"/>
<evidence type="ECO:0000256" key="3">
    <source>
        <dbReference type="ARBA" id="ARBA00022989"/>
    </source>
</evidence>
<evidence type="ECO:0000256" key="4">
    <source>
        <dbReference type="ARBA" id="ARBA00023136"/>
    </source>
</evidence>
<dbReference type="InterPro" id="IPR036259">
    <property type="entry name" value="MFS_trans_sf"/>
</dbReference>
<dbReference type="GO" id="GO:0005886">
    <property type="term" value="C:plasma membrane"/>
    <property type="evidence" value="ECO:0007669"/>
    <property type="project" value="TreeGrafter"/>
</dbReference>
<dbReference type="Pfam" id="PF07690">
    <property type="entry name" value="MFS_1"/>
    <property type="match status" value="1"/>
</dbReference>
<feature type="transmembrane region" description="Helical" evidence="5">
    <location>
        <begin position="52"/>
        <end position="70"/>
    </location>
</feature>